<evidence type="ECO:0000313" key="1">
    <source>
        <dbReference type="EMBL" id="PQO37441.1"/>
    </source>
</evidence>
<gene>
    <name evidence="1" type="ORF">C5Y83_05720</name>
</gene>
<reference evidence="1 2" key="1">
    <citation type="submission" date="2018-02" db="EMBL/GenBank/DDBJ databases">
        <title>Comparative genomes isolates from brazilian mangrove.</title>
        <authorList>
            <person name="Araujo J.E."/>
            <person name="Taketani R.G."/>
            <person name="Silva M.C.P."/>
            <person name="Loureco M.V."/>
            <person name="Andreote F.D."/>
        </authorList>
    </citation>
    <scope>NUCLEOTIDE SEQUENCE [LARGE SCALE GENOMIC DNA]</scope>
    <source>
        <strain evidence="1 2">Hex-1 MGV</strain>
    </source>
</reference>
<dbReference type="RefSeq" id="WP_105328690.1">
    <property type="nucleotide sequence ID" value="NZ_PUHY01000005.1"/>
</dbReference>
<dbReference type="Proteomes" id="UP000238322">
    <property type="component" value="Unassembled WGS sequence"/>
</dbReference>
<proteinExistence type="predicted"/>
<dbReference type="OrthoDB" id="1436160at2"/>
<comment type="caution">
    <text evidence="1">The sequence shown here is derived from an EMBL/GenBank/DDBJ whole genome shotgun (WGS) entry which is preliminary data.</text>
</comment>
<evidence type="ECO:0000313" key="2">
    <source>
        <dbReference type="Proteomes" id="UP000238322"/>
    </source>
</evidence>
<name>A0A2S8FZK1_9BACT</name>
<sequence>MIPLFTVLIAVACGRSNFNSAQDKAALANESKEPPVKYVLKMGDQEIAIQEGKAVQLEGTFTDPEITLTAEPHRVFPYQGISFKYPRAFTFEADLGDETYKNWTLSGNDFKIMYFVMEDPLTPEAFSENLVSEFGEENCTVEKASPLPFGSKQLSGITLHASIVGNPIVMDIYAIPHSDRRTRLLVLQDNIDDVGERSAEGKSTLRLIEESSQLQP</sequence>
<dbReference type="EMBL" id="PUHY01000005">
    <property type="protein sequence ID" value="PQO37441.1"/>
    <property type="molecule type" value="Genomic_DNA"/>
</dbReference>
<protein>
    <submittedName>
        <fullName evidence="1">Uncharacterized protein</fullName>
    </submittedName>
</protein>
<organism evidence="1 2">
    <name type="scientific">Blastopirellula marina</name>
    <dbReference type="NCBI Taxonomy" id="124"/>
    <lineage>
        <taxon>Bacteria</taxon>
        <taxon>Pseudomonadati</taxon>
        <taxon>Planctomycetota</taxon>
        <taxon>Planctomycetia</taxon>
        <taxon>Pirellulales</taxon>
        <taxon>Pirellulaceae</taxon>
        <taxon>Blastopirellula</taxon>
    </lineage>
</organism>
<accession>A0A2S8FZK1</accession>
<dbReference type="AlphaFoldDB" id="A0A2S8FZK1"/>